<evidence type="ECO:0000313" key="12">
    <source>
        <dbReference type="EMBL" id="KAH8019615.1"/>
    </source>
</evidence>
<reference evidence="12" key="1">
    <citation type="journal article" date="2020" name="Cell">
        <title>Large-Scale Comparative Analyses of Tick Genomes Elucidate Their Genetic Diversity and Vector Capacities.</title>
        <authorList>
            <consortium name="Tick Genome and Microbiome Consortium (TIGMIC)"/>
            <person name="Jia N."/>
            <person name="Wang J."/>
            <person name="Shi W."/>
            <person name="Du L."/>
            <person name="Sun Y."/>
            <person name="Zhan W."/>
            <person name="Jiang J.F."/>
            <person name="Wang Q."/>
            <person name="Zhang B."/>
            <person name="Ji P."/>
            <person name="Bell-Sakyi L."/>
            <person name="Cui X.M."/>
            <person name="Yuan T.T."/>
            <person name="Jiang B.G."/>
            <person name="Yang W.F."/>
            <person name="Lam T.T."/>
            <person name="Chang Q.C."/>
            <person name="Ding S.J."/>
            <person name="Wang X.J."/>
            <person name="Zhu J.G."/>
            <person name="Ruan X.D."/>
            <person name="Zhao L."/>
            <person name="Wei J.T."/>
            <person name="Ye R.Z."/>
            <person name="Que T.C."/>
            <person name="Du C.H."/>
            <person name="Zhou Y.H."/>
            <person name="Cheng J.X."/>
            <person name="Dai P.F."/>
            <person name="Guo W.B."/>
            <person name="Han X.H."/>
            <person name="Huang E.J."/>
            <person name="Li L.F."/>
            <person name="Wei W."/>
            <person name="Gao Y.C."/>
            <person name="Liu J.Z."/>
            <person name="Shao H.Z."/>
            <person name="Wang X."/>
            <person name="Wang C.C."/>
            <person name="Yang T.C."/>
            <person name="Huo Q.B."/>
            <person name="Li W."/>
            <person name="Chen H.Y."/>
            <person name="Chen S.E."/>
            <person name="Zhou L.G."/>
            <person name="Ni X.B."/>
            <person name="Tian J.H."/>
            <person name="Sheng Y."/>
            <person name="Liu T."/>
            <person name="Pan Y.S."/>
            <person name="Xia L.Y."/>
            <person name="Li J."/>
            <person name="Zhao F."/>
            <person name="Cao W.C."/>
        </authorList>
    </citation>
    <scope>NUCLEOTIDE SEQUENCE</scope>
    <source>
        <strain evidence="12">Rmic-2018</strain>
    </source>
</reference>
<accession>A0A9J6DC01</accession>
<comment type="caution">
    <text evidence="12">The sequence shown here is derived from an EMBL/GenBank/DDBJ whole genome shotgun (WGS) entry which is preliminary data.</text>
</comment>
<evidence type="ECO:0000256" key="2">
    <source>
        <dbReference type="ARBA" id="ARBA00010993"/>
    </source>
</evidence>
<feature type="transmembrane region" description="Helical" evidence="9">
    <location>
        <begin position="431"/>
        <end position="451"/>
    </location>
</feature>
<dbReference type="GO" id="GO:0015701">
    <property type="term" value="P:bicarbonate transport"/>
    <property type="evidence" value="ECO:0007669"/>
    <property type="project" value="TreeGrafter"/>
</dbReference>
<dbReference type="InterPro" id="IPR011531">
    <property type="entry name" value="HCO3_transpt-like_TM_dom"/>
</dbReference>
<dbReference type="InterPro" id="IPR003020">
    <property type="entry name" value="HCO3_transpt_euk"/>
</dbReference>
<dbReference type="EMBL" id="JABSTU010000010">
    <property type="protein sequence ID" value="KAH8019615.1"/>
    <property type="molecule type" value="Genomic_DNA"/>
</dbReference>
<proteinExistence type="inferred from homology"/>
<dbReference type="AlphaFoldDB" id="A0A9J6DC01"/>
<feature type="domain" description="Bicarbonate transporter-like transmembrane" evidence="10">
    <location>
        <begin position="330"/>
        <end position="533"/>
    </location>
</feature>
<organism evidence="12 13">
    <name type="scientific">Rhipicephalus microplus</name>
    <name type="common">Cattle tick</name>
    <name type="synonym">Boophilus microplus</name>
    <dbReference type="NCBI Taxonomy" id="6941"/>
    <lineage>
        <taxon>Eukaryota</taxon>
        <taxon>Metazoa</taxon>
        <taxon>Ecdysozoa</taxon>
        <taxon>Arthropoda</taxon>
        <taxon>Chelicerata</taxon>
        <taxon>Arachnida</taxon>
        <taxon>Acari</taxon>
        <taxon>Parasitiformes</taxon>
        <taxon>Ixodida</taxon>
        <taxon>Ixodoidea</taxon>
        <taxon>Ixodidae</taxon>
        <taxon>Rhipicephalinae</taxon>
        <taxon>Rhipicephalus</taxon>
        <taxon>Boophilus</taxon>
    </lineage>
</organism>
<dbReference type="PANTHER" id="PTHR11453:SF47">
    <property type="entry name" value="ANION EXCHANGE PROTEIN"/>
    <property type="match status" value="1"/>
</dbReference>
<dbReference type="PANTHER" id="PTHR11453">
    <property type="entry name" value="ANION EXCHANGE PROTEIN"/>
    <property type="match status" value="1"/>
</dbReference>
<dbReference type="Proteomes" id="UP000821866">
    <property type="component" value="Chromosome 8"/>
</dbReference>
<dbReference type="Gene3D" id="1.10.287.570">
    <property type="entry name" value="Helical hairpin bin"/>
    <property type="match status" value="1"/>
</dbReference>
<dbReference type="GO" id="GO:0005886">
    <property type="term" value="C:plasma membrane"/>
    <property type="evidence" value="ECO:0007669"/>
    <property type="project" value="UniProtKB-SubCell"/>
</dbReference>
<keyword evidence="6 9" id="KW-1133">Transmembrane helix</keyword>
<protein>
    <submittedName>
        <fullName evidence="12">Uncharacterized protein</fullName>
    </submittedName>
</protein>
<dbReference type="Gene3D" id="3.40.930.10">
    <property type="entry name" value="Mannitol-specific EII, Chain A"/>
    <property type="match status" value="1"/>
</dbReference>
<keyword evidence="5 9" id="KW-0812">Transmembrane</keyword>
<keyword evidence="8 9" id="KW-0472">Membrane</keyword>
<keyword evidence="7" id="KW-0406">Ion transport</keyword>
<keyword evidence="13" id="KW-1185">Reference proteome</keyword>
<dbReference type="Pfam" id="PF07565">
    <property type="entry name" value="Band_3_cyto"/>
    <property type="match status" value="1"/>
</dbReference>
<dbReference type="GO" id="GO:0008509">
    <property type="term" value="F:monoatomic anion transmembrane transporter activity"/>
    <property type="evidence" value="ECO:0007669"/>
    <property type="project" value="InterPro"/>
</dbReference>
<evidence type="ECO:0000256" key="5">
    <source>
        <dbReference type="ARBA" id="ARBA00022692"/>
    </source>
</evidence>
<dbReference type="InterPro" id="IPR013769">
    <property type="entry name" value="Band3_cytoplasmic_dom"/>
</dbReference>
<comment type="similarity">
    <text evidence="2">Belongs to the anion exchanger (TC 2.A.31) family.</text>
</comment>
<dbReference type="GO" id="GO:0051453">
    <property type="term" value="P:regulation of intracellular pH"/>
    <property type="evidence" value="ECO:0007669"/>
    <property type="project" value="TreeGrafter"/>
</dbReference>
<evidence type="ECO:0000256" key="9">
    <source>
        <dbReference type="SAM" id="Phobius"/>
    </source>
</evidence>
<dbReference type="VEuPathDB" id="VectorBase:LOC119175728"/>
<evidence type="ECO:0000256" key="3">
    <source>
        <dbReference type="ARBA" id="ARBA00022448"/>
    </source>
</evidence>
<feature type="domain" description="Bicarbonate transporter-like transmembrane" evidence="10">
    <location>
        <begin position="84"/>
        <end position="145"/>
    </location>
</feature>
<evidence type="ECO:0000256" key="1">
    <source>
        <dbReference type="ARBA" id="ARBA00004651"/>
    </source>
</evidence>
<evidence type="ECO:0000256" key="7">
    <source>
        <dbReference type="ARBA" id="ARBA00023065"/>
    </source>
</evidence>
<feature type="domain" description="Band 3 cytoplasmic" evidence="11">
    <location>
        <begin position="2"/>
        <end position="41"/>
    </location>
</feature>
<evidence type="ECO:0000256" key="6">
    <source>
        <dbReference type="ARBA" id="ARBA00022989"/>
    </source>
</evidence>
<dbReference type="SUPFAM" id="SSF55804">
    <property type="entry name" value="Phoshotransferase/anion transport protein"/>
    <property type="match status" value="1"/>
</dbReference>
<gene>
    <name evidence="12" type="ORF">HPB51_020314</name>
</gene>
<keyword evidence="3" id="KW-0813">Transport</keyword>
<evidence type="ECO:0000313" key="13">
    <source>
        <dbReference type="Proteomes" id="UP000821866"/>
    </source>
</evidence>
<evidence type="ECO:0000259" key="10">
    <source>
        <dbReference type="Pfam" id="PF00955"/>
    </source>
</evidence>
<reference evidence="12" key="2">
    <citation type="submission" date="2021-09" db="EMBL/GenBank/DDBJ databases">
        <authorList>
            <person name="Jia N."/>
            <person name="Wang J."/>
            <person name="Shi W."/>
            <person name="Du L."/>
            <person name="Sun Y."/>
            <person name="Zhan W."/>
            <person name="Jiang J."/>
            <person name="Wang Q."/>
            <person name="Zhang B."/>
            <person name="Ji P."/>
            <person name="Sakyi L.B."/>
            <person name="Cui X."/>
            <person name="Yuan T."/>
            <person name="Jiang B."/>
            <person name="Yang W."/>
            <person name="Lam T.T.-Y."/>
            <person name="Chang Q."/>
            <person name="Ding S."/>
            <person name="Wang X."/>
            <person name="Zhu J."/>
            <person name="Ruan X."/>
            <person name="Zhao L."/>
            <person name="Wei J."/>
            <person name="Que T."/>
            <person name="Du C."/>
            <person name="Cheng J."/>
            <person name="Dai P."/>
            <person name="Han X."/>
            <person name="Huang E."/>
            <person name="Gao Y."/>
            <person name="Liu J."/>
            <person name="Shao H."/>
            <person name="Ye R."/>
            <person name="Li L."/>
            <person name="Wei W."/>
            <person name="Wang X."/>
            <person name="Wang C."/>
            <person name="Huo Q."/>
            <person name="Li W."/>
            <person name="Guo W."/>
            <person name="Chen H."/>
            <person name="Chen S."/>
            <person name="Zhou L."/>
            <person name="Zhou L."/>
            <person name="Ni X."/>
            <person name="Tian J."/>
            <person name="Zhou Y."/>
            <person name="Sheng Y."/>
            <person name="Liu T."/>
            <person name="Pan Y."/>
            <person name="Xia L."/>
            <person name="Li J."/>
            <person name="Zhao F."/>
            <person name="Cao W."/>
        </authorList>
    </citation>
    <scope>NUCLEOTIDE SEQUENCE</scope>
    <source>
        <strain evidence="12">Rmic-2018</strain>
        <tissue evidence="12">Larvae</tissue>
    </source>
</reference>
<keyword evidence="4" id="KW-1003">Cell membrane</keyword>
<evidence type="ECO:0000256" key="4">
    <source>
        <dbReference type="ARBA" id="ARBA00022475"/>
    </source>
</evidence>
<name>A0A9J6DC01_RHIMP</name>
<sequence length="555" mass="61376">MMMTMMAFHTAAYKAEDRRDLLRAINEFLDDSVVLPPGDWDRKSLLPVDDLKKNTNTIFFSFAVLLLAVEDKAPQYDPLKRNGRLFGGLCSDIKNRYPWYLSDFKDAFNGQCLATAIFIYFAALSGAVTFGGLLGSEYLTSISVVQRHCHTFEKLKTRGIALKLGRLANVTTVASVDVSLPADLAATIRAIVGEELQRQDTLVGDTIHHPPTCSSYYPAPFAPLPPSVCVTDFSEAGTAWPRRDSFAPDQRYDRRLRTGLAPQRRAVPVQQAAPLRSESEGQGGLVNVPIAAPEKSAWSPIGQCCRAMAIGAESGDMTMDATVKAYGTFARLILSKKERKLKKGSGFHLDLLLICYMELGCAIIGAPWMCAATVRSVSHLASLTVMSRTHAPGESPHIIGVKEQRVTSLLVSLLVGLSVFMSPLLREVPVAVLFGVFLYMGITSMIGIQLFERMILFFKPTKHFPSVPYAQKVKATKMHLYTLLQVVCLIVLWAVKSSSLALAFPFVLLLMIPLRIQLKYFFTEKELQCLDGDDVSLQSDEEDDPDFYQQTLLPS</sequence>
<evidence type="ECO:0000259" key="11">
    <source>
        <dbReference type="Pfam" id="PF07565"/>
    </source>
</evidence>
<dbReference type="GO" id="GO:0005452">
    <property type="term" value="F:solute:inorganic anion antiporter activity"/>
    <property type="evidence" value="ECO:0007669"/>
    <property type="project" value="InterPro"/>
</dbReference>
<comment type="subcellular location">
    <subcellularLocation>
        <location evidence="1">Cell membrane</location>
        <topology evidence="1">Multi-pass membrane protein</topology>
    </subcellularLocation>
</comment>
<dbReference type="Pfam" id="PF00955">
    <property type="entry name" value="HCO3_cotransp"/>
    <property type="match status" value="2"/>
</dbReference>
<dbReference type="InterPro" id="IPR016152">
    <property type="entry name" value="PTrfase/Anion_transptr"/>
</dbReference>
<dbReference type="FunFam" id="1.10.287.570:FF:000001">
    <property type="entry name" value="Anion exchange protein"/>
    <property type="match status" value="1"/>
</dbReference>
<evidence type="ECO:0000256" key="8">
    <source>
        <dbReference type="ARBA" id="ARBA00023136"/>
    </source>
</evidence>